<evidence type="ECO:0000313" key="3">
    <source>
        <dbReference type="Proteomes" id="UP001500016"/>
    </source>
</evidence>
<evidence type="ECO:0008006" key="4">
    <source>
        <dbReference type="Google" id="ProtNLM"/>
    </source>
</evidence>
<comment type="caution">
    <text evidence="2">The sequence shown here is derived from an EMBL/GenBank/DDBJ whole genome shotgun (WGS) entry which is preliminary data.</text>
</comment>
<gene>
    <name evidence="2" type="ORF">GCM10009801_61560</name>
</gene>
<reference evidence="2 3" key="1">
    <citation type="journal article" date="2019" name="Int. J. Syst. Evol. Microbiol.">
        <title>The Global Catalogue of Microorganisms (GCM) 10K type strain sequencing project: providing services to taxonomists for standard genome sequencing and annotation.</title>
        <authorList>
            <consortium name="The Broad Institute Genomics Platform"/>
            <consortium name="The Broad Institute Genome Sequencing Center for Infectious Disease"/>
            <person name="Wu L."/>
            <person name="Ma J."/>
        </authorList>
    </citation>
    <scope>NUCLEOTIDE SEQUENCE [LARGE SCALE GENOMIC DNA]</scope>
    <source>
        <strain evidence="2 3">JCM 15478</strain>
    </source>
</reference>
<proteinExistence type="predicted"/>
<accession>A0ABN2WJP4</accession>
<dbReference type="EMBL" id="BAAAPE010000015">
    <property type="protein sequence ID" value="GAA2093940.1"/>
    <property type="molecule type" value="Genomic_DNA"/>
</dbReference>
<feature type="region of interest" description="Disordered" evidence="1">
    <location>
        <begin position="352"/>
        <end position="376"/>
    </location>
</feature>
<evidence type="ECO:0000256" key="1">
    <source>
        <dbReference type="SAM" id="MobiDB-lite"/>
    </source>
</evidence>
<dbReference type="InterPro" id="IPR001646">
    <property type="entry name" value="5peptide_repeat"/>
</dbReference>
<keyword evidence="3" id="KW-1185">Reference proteome</keyword>
<dbReference type="Proteomes" id="UP001500016">
    <property type="component" value="Unassembled WGS sequence"/>
</dbReference>
<name>A0ABN2WJP4_9ACTN</name>
<evidence type="ECO:0000313" key="2">
    <source>
        <dbReference type="EMBL" id="GAA2093940.1"/>
    </source>
</evidence>
<protein>
    <recommendedName>
        <fullName evidence="4">Pentapeptide repeat-containing protein</fullName>
    </recommendedName>
</protein>
<organism evidence="2 3">
    <name type="scientific">Streptomyces albiaxialis</name>
    <dbReference type="NCBI Taxonomy" id="329523"/>
    <lineage>
        <taxon>Bacteria</taxon>
        <taxon>Bacillati</taxon>
        <taxon>Actinomycetota</taxon>
        <taxon>Actinomycetes</taxon>
        <taxon>Kitasatosporales</taxon>
        <taxon>Streptomycetaceae</taxon>
        <taxon>Streptomyces</taxon>
    </lineage>
</organism>
<sequence>MIADGSCLAHLHESVSGPYLAGLAPGADVDLRGTRLGARLLGRVLDAVRDRTGTARFGAAAFDDASFAADAEFRAAVFEDHTRFVRATFHGFADFSRTDFGAYASFVGTAFREDASFDGARFGDWAGFAEAEFADGAWFEDVAFEGDCSFRRASVRGDARFDRARFAGETGFDDAVLARRALFRGAEFRGRLSLGPLVCGESLVLDSATVAGPTTFEVSARRVSAVRTRFEEPVTLDARHAALDLGGALLLHPCTVSTAVPNPRTRHAEEELLGEDATPEGLVSVSSLRGVDASMVLLAGVDLTSCAFSGTHHLDQLRLEGKWRLGSTPRGLRWSRGLPRWCAQRQVIEEERQWRTHPSRGSRTRHDWGPPPSDPGAVPGLSALMTTYRQLRKAREDAKDEPGAADFYYGEMEMRRYARPWRNAERWLLQAYWALSGYGLRASRALGWLAGAMLVTVLLMMAVGLPDTPGRPYPAASGVVGTQAPTLHRPFADRFTAARAERAADVVLNSVVFRASGQQLTLPGRYVEKTARFAEPALIGLAVLAIRGRLKRG</sequence>
<dbReference type="Pfam" id="PF13576">
    <property type="entry name" value="Pentapeptide_3"/>
    <property type="match status" value="1"/>
</dbReference>